<dbReference type="AlphaFoldDB" id="A0A921FPG3"/>
<proteinExistence type="predicted"/>
<dbReference type="Proteomes" id="UP000703315">
    <property type="component" value="Unassembled WGS sequence"/>
</dbReference>
<keyword evidence="1" id="KW-0472">Membrane</keyword>
<comment type="caution">
    <text evidence="2">The sequence shown here is derived from an EMBL/GenBank/DDBJ whole genome shotgun (WGS) entry which is preliminary data.</text>
</comment>
<dbReference type="RefSeq" id="WP_303908742.1">
    <property type="nucleotide sequence ID" value="NZ_DYXC01000161.1"/>
</dbReference>
<evidence type="ECO:0000256" key="1">
    <source>
        <dbReference type="SAM" id="Phobius"/>
    </source>
</evidence>
<feature type="transmembrane region" description="Helical" evidence="1">
    <location>
        <begin position="78"/>
        <end position="100"/>
    </location>
</feature>
<dbReference type="EMBL" id="DYXC01000161">
    <property type="protein sequence ID" value="HJF15858.1"/>
    <property type="molecule type" value="Genomic_DNA"/>
</dbReference>
<accession>A0A921FPG3</accession>
<gene>
    <name evidence="2" type="ORF">K8V32_13895</name>
</gene>
<evidence type="ECO:0000313" key="2">
    <source>
        <dbReference type="EMBL" id="HJF15858.1"/>
    </source>
</evidence>
<protein>
    <submittedName>
        <fullName evidence="2">Uncharacterized protein</fullName>
    </submittedName>
</protein>
<feature type="transmembrane region" description="Helical" evidence="1">
    <location>
        <begin position="43"/>
        <end position="66"/>
    </location>
</feature>
<keyword evidence="1" id="KW-1133">Transmembrane helix</keyword>
<reference evidence="2" key="1">
    <citation type="journal article" date="2021" name="PeerJ">
        <title>Extensive microbial diversity within the chicken gut microbiome revealed by metagenomics and culture.</title>
        <authorList>
            <person name="Gilroy R."/>
            <person name="Ravi A."/>
            <person name="Getino M."/>
            <person name="Pursley I."/>
            <person name="Horton D.L."/>
            <person name="Alikhan N.F."/>
            <person name="Baker D."/>
            <person name="Gharbi K."/>
            <person name="Hall N."/>
            <person name="Watson M."/>
            <person name="Adriaenssens E.M."/>
            <person name="Foster-Nyarko E."/>
            <person name="Jarju S."/>
            <person name="Secka A."/>
            <person name="Antonio M."/>
            <person name="Oren A."/>
            <person name="Chaudhuri R.R."/>
            <person name="La Ragione R."/>
            <person name="Hildebrand F."/>
            <person name="Pallen M.J."/>
        </authorList>
    </citation>
    <scope>NUCLEOTIDE SEQUENCE</scope>
    <source>
        <strain evidence="2">ChiHjej13B12-14962</strain>
    </source>
</reference>
<reference evidence="2" key="2">
    <citation type="submission" date="2021-09" db="EMBL/GenBank/DDBJ databases">
        <authorList>
            <person name="Gilroy R."/>
        </authorList>
    </citation>
    <scope>NUCLEOTIDE SEQUENCE</scope>
    <source>
        <strain evidence="2">ChiHjej13B12-14962</strain>
    </source>
</reference>
<organism evidence="2 3">
    <name type="scientific">Enteractinococcus helveticum</name>
    <dbReference type="NCBI Taxonomy" id="1837282"/>
    <lineage>
        <taxon>Bacteria</taxon>
        <taxon>Bacillati</taxon>
        <taxon>Actinomycetota</taxon>
        <taxon>Actinomycetes</taxon>
        <taxon>Micrococcales</taxon>
        <taxon>Micrococcaceae</taxon>
    </lineage>
</organism>
<sequence length="103" mass="10641">MSKKTSRSTVIVCSVLVIAVLVAVASFRYYSALVDPPPPKPDYALQALISFIGCGLVLLAGGITGVVADKQPAERKRVVITGCLTIMGIGVLTTVAALTIPAI</sequence>
<keyword evidence="1" id="KW-0812">Transmembrane</keyword>
<evidence type="ECO:0000313" key="3">
    <source>
        <dbReference type="Proteomes" id="UP000703315"/>
    </source>
</evidence>
<feature type="transmembrane region" description="Helical" evidence="1">
    <location>
        <begin position="9"/>
        <end position="31"/>
    </location>
</feature>
<name>A0A921FPG3_9MICC</name>